<protein>
    <submittedName>
        <fullName evidence="1">Uncharacterized protein</fullName>
    </submittedName>
</protein>
<dbReference type="EMBL" id="CM042889">
    <property type="protein sequence ID" value="KAI4321309.1"/>
    <property type="molecule type" value="Genomic_DNA"/>
</dbReference>
<accession>A0ACB9MDA1</accession>
<sequence>MGIPLLLLEANLVKRQGTPRILDAKPGRCDIFRGRWTRHNGATYYTNSSCTAITDQLNCFKFGRPDFDFLNWRWIPYGCDLPKIDAQAFLEFVRGKSMAFVGDSIGRNQMHSLQCILAEVDKPEDVSDKEKPDPSFPRWHFPRYNFTVAAFFTPFLVKATTDDAVLSGASTVNLYLDEPDPKWASQIGSFDVVVIAAAHWLFSNKLIFHSNGRILGCSSKTCNHPNVTPLVRSHGMQKVFRTTFQTLLRNRNYRGVTFLRTFSPQHFENGGWDSGGTCARTRPIAAGEALLKAHEEELYLAQTREFREAERAASKTGLKFRLLDTTEMMLLRPDGHPNVYNRYSQGKWNKTDCVHWCLPGPIDTWNEMLHHLLVEAEGKGSV</sequence>
<reference evidence="2" key="1">
    <citation type="journal article" date="2023" name="Front. Plant Sci.">
        <title>Chromosomal-level genome assembly of Melastoma candidum provides insights into trichome evolution.</title>
        <authorList>
            <person name="Zhong Y."/>
            <person name="Wu W."/>
            <person name="Sun C."/>
            <person name="Zou P."/>
            <person name="Liu Y."/>
            <person name="Dai S."/>
            <person name="Zhou R."/>
        </authorList>
    </citation>
    <scope>NUCLEOTIDE SEQUENCE [LARGE SCALE GENOMIC DNA]</scope>
</reference>
<gene>
    <name evidence="1" type="ORF">MLD38_034708</name>
</gene>
<proteinExistence type="predicted"/>
<dbReference type="Proteomes" id="UP001057402">
    <property type="component" value="Chromosome 10"/>
</dbReference>
<evidence type="ECO:0000313" key="2">
    <source>
        <dbReference type="Proteomes" id="UP001057402"/>
    </source>
</evidence>
<comment type="caution">
    <text evidence="1">The sequence shown here is derived from an EMBL/GenBank/DDBJ whole genome shotgun (WGS) entry which is preliminary data.</text>
</comment>
<organism evidence="1 2">
    <name type="scientific">Melastoma candidum</name>
    <dbReference type="NCBI Taxonomy" id="119954"/>
    <lineage>
        <taxon>Eukaryota</taxon>
        <taxon>Viridiplantae</taxon>
        <taxon>Streptophyta</taxon>
        <taxon>Embryophyta</taxon>
        <taxon>Tracheophyta</taxon>
        <taxon>Spermatophyta</taxon>
        <taxon>Magnoliopsida</taxon>
        <taxon>eudicotyledons</taxon>
        <taxon>Gunneridae</taxon>
        <taxon>Pentapetalae</taxon>
        <taxon>rosids</taxon>
        <taxon>malvids</taxon>
        <taxon>Myrtales</taxon>
        <taxon>Melastomataceae</taxon>
        <taxon>Melastomatoideae</taxon>
        <taxon>Melastomateae</taxon>
        <taxon>Melastoma</taxon>
    </lineage>
</organism>
<evidence type="ECO:0000313" key="1">
    <source>
        <dbReference type="EMBL" id="KAI4321309.1"/>
    </source>
</evidence>
<name>A0ACB9MDA1_9MYRT</name>
<keyword evidence="2" id="KW-1185">Reference proteome</keyword>